<dbReference type="OrthoDB" id="10044771at2759"/>
<keyword evidence="4" id="KW-0496">Mitochondrion</keyword>
<evidence type="ECO:0000256" key="3">
    <source>
        <dbReference type="ARBA" id="ARBA00022946"/>
    </source>
</evidence>
<keyword evidence="3" id="KW-0809">Transit peptide</keyword>
<evidence type="ECO:0000256" key="2">
    <source>
        <dbReference type="ARBA" id="ARBA00022737"/>
    </source>
</evidence>
<comment type="subcellular location">
    <subcellularLocation>
        <location evidence="1">Mitochondrion</location>
    </subcellularLocation>
</comment>
<dbReference type="PANTHER" id="PTHR16276:SF1">
    <property type="entry name" value="SMALL RIBOSOMAL SUBUNIT PROTEIN MS39"/>
    <property type="match status" value="1"/>
</dbReference>
<feature type="compositionally biased region" description="Low complexity" evidence="5">
    <location>
        <begin position="1"/>
        <end position="18"/>
    </location>
</feature>
<evidence type="ECO:0000313" key="7">
    <source>
        <dbReference type="Proteomes" id="UP000281553"/>
    </source>
</evidence>
<feature type="compositionally biased region" description="Basic and acidic residues" evidence="5">
    <location>
        <begin position="25"/>
        <end position="36"/>
    </location>
</feature>
<sequence length="188" mass="20700">MPPRTSSRQHSLRSSKSSQVAAEESGGKVEPPRRRYRDEVSVLRALSSTVEPATGLPDYRCLPEPWLGSSILSRTFLQAKAAGRNAARHVARSFLPNDLTALATELPRIDCLVPLQTAEFIRSQLAEGKISEEEAIDRLILLLNPKGAWTLYVDSKSVSNRSVVFALVSQPSCYKSGDEIVLRSSHVQ</sequence>
<feature type="region of interest" description="Disordered" evidence="5">
    <location>
        <begin position="1"/>
        <end position="36"/>
    </location>
</feature>
<dbReference type="AlphaFoldDB" id="A0A3P7MVJ6"/>
<dbReference type="EMBL" id="UYRU01084222">
    <property type="protein sequence ID" value="VDN33765.1"/>
    <property type="molecule type" value="Genomic_DNA"/>
</dbReference>
<dbReference type="InterPro" id="IPR037387">
    <property type="entry name" value="PTCD3"/>
</dbReference>
<reference evidence="6 7" key="1">
    <citation type="submission" date="2018-11" db="EMBL/GenBank/DDBJ databases">
        <authorList>
            <consortium name="Pathogen Informatics"/>
        </authorList>
    </citation>
    <scope>NUCLEOTIDE SEQUENCE [LARGE SCALE GENOMIC DNA]</scope>
</reference>
<dbReference type="GO" id="GO:0032543">
    <property type="term" value="P:mitochondrial translation"/>
    <property type="evidence" value="ECO:0007669"/>
    <property type="project" value="InterPro"/>
</dbReference>
<keyword evidence="7" id="KW-1185">Reference proteome</keyword>
<proteinExistence type="predicted"/>
<protein>
    <submittedName>
        <fullName evidence="6">Uncharacterized protein</fullName>
    </submittedName>
</protein>
<evidence type="ECO:0000256" key="4">
    <source>
        <dbReference type="ARBA" id="ARBA00023128"/>
    </source>
</evidence>
<organism evidence="6 7">
    <name type="scientific">Dibothriocephalus latus</name>
    <name type="common">Fish tapeworm</name>
    <name type="synonym">Diphyllobothrium latum</name>
    <dbReference type="NCBI Taxonomy" id="60516"/>
    <lineage>
        <taxon>Eukaryota</taxon>
        <taxon>Metazoa</taxon>
        <taxon>Spiralia</taxon>
        <taxon>Lophotrochozoa</taxon>
        <taxon>Platyhelminthes</taxon>
        <taxon>Cestoda</taxon>
        <taxon>Eucestoda</taxon>
        <taxon>Diphyllobothriidea</taxon>
        <taxon>Diphyllobothriidae</taxon>
        <taxon>Dibothriocephalus</taxon>
    </lineage>
</organism>
<dbReference type="InterPro" id="IPR055063">
    <property type="entry name" value="Rib_mS39_PPR"/>
</dbReference>
<dbReference type="Proteomes" id="UP000281553">
    <property type="component" value="Unassembled WGS sequence"/>
</dbReference>
<dbReference type="GO" id="GO:0043024">
    <property type="term" value="F:ribosomal small subunit binding"/>
    <property type="evidence" value="ECO:0007669"/>
    <property type="project" value="InterPro"/>
</dbReference>
<name>A0A3P7MVJ6_DIBLA</name>
<dbReference type="GO" id="GO:0005739">
    <property type="term" value="C:mitochondrion"/>
    <property type="evidence" value="ECO:0007669"/>
    <property type="project" value="UniProtKB-SubCell"/>
</dbReference>
<dbReference type="PANTHER" id="PTHR16276">
    <property type="entry name" value="PENTATRICOPEPTIDE REPEAT DOMAIN-CONTAINING PROTEIN 3"/>
    <property type="match status" value="1"/>
</dbReference>
<keyword evidence="2" id="KW-0677">Repeat</keyword>
<evidence type="ECO:0000313" key="6">
    <source>
        <dbReference type="EMBL" id="VDN33765.1"/>
    </source>
</evidence>
<dbReference type="Pfam" id="PF22330">
    <property type="entry name" value="Rib_mS39_PPR"/>
    <property type="match status" value="1"/>
</dbReference>
<evidence type="ECO:0000256" key="5">
    <source>
        <dbReference type="SAM" id="MobiDB-lite"/>
    </source>
</evidence>
<dbReference type="GO" id="GO:0019843">
    <property type="term" value="F:rRNA binding"/>
    <property type="evidence" value="ECO:0007669"/>
    <property type="project" value="InterPro"/>
</dbReference>
<evidence type="ECO:0000256" key="1">
    <source>
        <dbReference type="ARBA" id="ARBA00004173"/>
    </source>
</evidence>
<accession>A0A3P7MVJ6</accession>
<gene>
    <name evidence="6" type="ORF">DILT_LOCUS16325</name>
</gene>